<keyword evidence="3" id="KW-1185">Reference proteome</keyword>
<feature type="signal peptide" evidence="1">
    <location>
        <begin position="1"/>
        <end position="26"/>
    </location>
</feature>
<evidence type="ECO:0000313" key="2">
    <source>
        <dbReference type="EMBL" id="SMD07788.1"/>
    </source>
</evidence>
<dbReference type="EMBL" id="FWXV01000003">
    <property type="protein sequence ID" value="SMD07788.1"/>
    <property type="molecule type" value="Genomic_DNA"/>
</dbReference>
<feature type="chain" id="PRO_5013229920" description="Lipoprotein" evidence="1">
    <location>
        <begin position="27"/>
        <end position="242"/>
    </location>
</feature>
<name>A0A1W2EFA8_KIBAR</name>
<proteinExistence type="predicted"/>
<reference evidence="2 3" key="1">
    <citation type="submission" date="2017-04" db="EMBL/GenBank/DDBJ databases">
        <authorList>
            <person name="Afonso C.L."/>
            <person name="Miller P.J."/>
            <person name="Scott M.A."/>
            <person name="Spackman E."/>
            <person name="Goraichik I."/>
            <person name="Dimitrov K.M."/>
            <person name="Suarez D.L."/>
            <person name="Swayne D.E."/>
        </authorList>
    </citation>
    <scope>NUCLEOTIDE SEQUENCE [LARGE SCALE GENOMIC DNA]</scope>
    <source>
        <strain evidence="2 3">DSM 43828</strain>
    </source>
</reference>
<dbReference type="Proteomes" id="UP000192674">
    <property type="component" value="Unassembled WGS sequence"/>
</dbReference>
<sequence length="242" mass="26080">MAGIRPVRVRLCCLLPVVLLVGCAAAPPIPTDRNALVLRLSEVPAMSSHVDAAAVPEFSLYGDGRVLRPGKRDGAMLTAEEIAIDPDEAEALYSAMHDAGFDQDAQYSNPNIIDGSVIVLTLNSGDRRYKTTAANPDQDDLRFGPLLDLRQRFEEVSGQASPYRPSKVFAVGFTSGSPSSAPAWPLRSFKQAERTNAGMCLLFDAAEVAEVSPRSTWSVDGVSYDVTLRPALPDERTCADLE</sequence>
<keyword evidence="1" id="KW-0732">Signal</keyword>
<evidence type="ECO:0000256" key="1">
    <source>
        <dbReference type="SAM" id="SignalP"/>
    </source>
</evidence>
<organism evidence="2 3">
    <name type="scientific">Kibdelosporangium aridum</name>
    <dbReference type="NCBI Taxonomy" id="2030"/>
    <lineage>
        <taxon>Bacteria</taxon>
        <taxon>Bacillati</taxon>
        <taxon>Actinomycetota</taxon>
        <taxon>Actinomycetes</taxon>
        <taxon>Pseudonocardiales</taxon>
        <taxon>Pseudonocardiaceae</taxon>
        <taxon>Kibdelosporangium</taxon>
    </lineage>
</organism>
<gene>
    <name evidence="2" type="ORF">SAMN05661093_04236</name>
</gene>
<evidence type="ECO:0000313" key="3">
    <source>
        <dbReference type="Proteomes" id="UP000192674"/>
    </source>
</evidence>
<dbReference type="AlphaFoldDB" id="A0A1W2EFA8"/>
<dbReference type="PROSITE" id="PS51257">
    <property type="entry name" value="PROKAR_LIPOPROTEIN"/>
    <property type="match status" value="1"/>
</dbReference>
<accession>A0A1W2EFA8</accession>
<protein>
    <recommendedName>
        <fullName evidence="4">Lipoprotein</fullName>
    </recommendedName>
</protein>
<evidence type="ECO:0008006" key="4">
    <source>
        <dbReference type="Google" id="ProtNLM"/>
    </source>
</evidence>